<dbReference type="PROSITE" id="PS51918">
    <property type="entry name" value="RADICAL_SAM"/>
    <property type="match status" value="1"/>
</dbReference>
<dbReference type="InterPro" id="IPR007197">
    <property type="entry name" value="rSAM"/>
</dbReference>
<name>A0A6I0FIF9_9FIRM</name>
<evidence type="ECO:0000256" key="1">
    <source>
        <dbReference type="ARBA" id="ARBA00022485"/>
    </source>
</evidence>
<dbReference type="NCBIfam" id="TIGR03956">
    <property type="entry name" value="rSAM_HydE"/>
    <property type="match status" value="1"/>
</dbReference>
<dbReference type="SFLD" id="SFLDG01060">
    <property type="entry name" value="BATS_domain_containing"/>
    <property type="match status" value="1"/>
</dbReference>
<protein>
    <submittedName>
        <fullName evidence="10">[FeFe] hydrogenase H-cluster radical SAM maturase HydE</fullName>
    </submittedName>
</protein>
<sequence length="435" mass="49078">MNRKNNKVIIVCDTTTEMLMADSELRSCNIVFQLVPTPSQYGSICSTSIALEETYKSQAKAVLANIKINYNIYPYEVKRLTGLMAALKKEGLTTEFQVIINKIELGHELTKEDIIILLNAKEALEVKTLFSIADRFRKEIVGDVVEIRGAIEFSNYCAKSCNYCGIRKGCNSTKRYRMKEEEIIEAAVELNRLGIRTVILQSGEDDYYDIDTMCSIIKRIKLETKMGITLSIGEKSREDYLKLREAGANNFLLKIETTNREVFKNIHPDNDYDTRIECAKWLKELGYVNGSGNMIGLPGQKIEDIAEDILYFKEMGIHMIGIGPFLPATDTPFENLPPGSVDMTLKAIAVTRIVCKNVFLPATTALASIDPDGQRKALEVGANTIMLISTPEKYRASYQLYKNKNMVDIKSAIEAIKNANRRLPKYLKLTEKEEL</sequence>
<feature type="binding site" evidence="7">
    <location>
        <position position="157"/>
    </location>
    <ligand>
        <name>[4Fe-4S] cluster</name>
        <dbReference type="ChEBI" id="CHEBI:49883"/>
        <note>4Fe-4S-S-AdoMet</note>
    </ligand>
</feature>
<comment type="cofactor">
    <cofactor evidence="7">
        <name>[4Fe-4S] cluster</name>
        <dbReference type="ChEBI" id="CHEBI:49883"/>
    </cofactor>
    <text evidence="7">Binds 1 [4Fe-4S] cluster. The cluster is coordinated with 3 cysteines and an exchangeable S-adenosyl-L-methionine.</text>
</comment>
<feature type="binding site" evidence="8">
    <location>
        <position position="326"/>
    </location>
    <ligand>
        <name>S-adenosyl-L-methionine</name>
        <dbReference type="ChEBI" id="CHEBI:59789"/>
    </ligand>
</feature>
<feature type="binding site" evidence="7">
    <location>
        <position position="161"/>
    </location>
    <ligand>
        <name>[4Fe-4S] cluster</name>
        <dbReference type="ChEBI" id="CHEBI:49883"/>
        <note>4Fe-4S-S-AdoMet</note>
    </ligand>
</feature>
<evidence type="ECO:0000313" key="10">
    <source>
        <dbReference type="EMBL" id="KAB3537863.1"/>
    </source>
</evidence>
<reference evidence="10 11" key="1">
    <citation type="submission" date="2019-10" db="EMBL/GenBank/DDBJ databases">
        <title>Alkaliphilus serpentinus sp. nov. and Alkaliphilus pronyensis sp. nov., two novel anaerobic alkaliphilic species isolated from the serpentinized-hosted hydrothermal field of the Prony Bay (New Caledonia).</title>
        <authorList>
            <person name="Postec A."/>
        </authorList>
    </citation>
    <scope>NUCLEOTIDE SEQUENCE [LARGE SCALE GENOMIC DNA]</scope>
    <source>
        <strain evidence="10 11">LacV</strain>
    </source>
</reference>
<dbReference type="Pfam" id="PF11823">
    <property type="entry name" value="Se_S_carrier"/>
    <property type="match status" value="1"/>
</dbReference>
<keyword evidence="4 7" id="KW-0408">Iron</keyword>
<dbReference type="SMART" id="SM00729">
    <property type="entry name" value="Elp3"/>
    <property type="match status" value="1"/>
</dbReference>
<dbReference type="PANTHER" id="PTHR43726">
    <property type="entry name" value="3-METHYLORNITHINE SYNTHASE"/>
    <property type="match status" value="1"/>
</dbReference>
<accession>A0A6I0FIF9</accession>
<comment type="caution">
    <text evidence="10">The sequence shown here is derived from an EMBL/GenBank/DDBJ whole genome shotgun (WGS) entry which is preliminary data.</text>
</comment>
<dbReference type="GO" id="GO:0051539">
    <property type="term" value="F:4 iron, 4 sulfur cluster binding"/>
    <property type="evidence" value="ECO:0007669"/>
    <property type="project" value="UniProtKB-KW"/>
</dbReference>
<dbReference type="GO" id="GO:0044272">
    <property type="term" value="P:sulfur compound biosynthetic process"/>
    <property type="evidence" value="ECO:0007669"/>
    <property type="project" value="UniProtKB-ARBA"/>
</dbReference>
<dbReference type="Pfam" id="PF04055">
    <property type="entry name" value="Radical_SAM"/>
    <property type="match status" value="1"/>
</dbReference>
<dbReference type="CDD" id="cd01335">
    <property type="entry name" value="Radical_SAM"/>
    <property type="match status" value="1"/>
</dbReference>
<dbReference type="InterPro" id="IPR034422">
    <property type="entry name" value="HydE/PylB-like"/>
</dbReference>
<evidence type="ECO:0000259" key="9">
    <source>
        <dbReference type="PROSITE" id="PS51918"/>
    </source>
</evidence>
<comment type="cofactor">
    <cofactor evidence="6">
        <name>[2Fe-2S] cluster</name>
        <dbReference type="ChEBI" id="CHEBI:190135"/>
    </cofactor>
</comment>
<keyword evidence="11" id="KW-1185">Reference proteome</keyword>
<dbReference type="PANTHER" id="PTHR43726:SF1">
    <property type="entry name" value="BIOTIN SYNTHASE"/>
    <property type="match status" value="1"/>
</dbReference>
<dbReference type="PIRSF" id="PIRSF004762">
    <property type="entry name" value="CHP00423"/>
    <property type="match status" value="1"/>
</dbReference>
<dbReference type="InterPro" id="IPR010722">
    <property type="entry name" value="BATS_dom"/>
</dbReference>
<proteinExistence type="predicted"/>
<evidence type="ECO:0000256" key="2">
    <source>
        <dbReference type="ARBA" id="ARBA00022691"/>
    </source>
</evidence>
<dbReference type="GO" id="GO:0016740">
    <property type="term" value="F:transferase activity"/>
    <property type="evidence" value="ECO:0007669"/>
    <property type="project" value="TreeGrafter"/>
</dbReference>
<dbReference type="Proteomes" id="UP000432715">
    <property type="component" value="Unassembled WGS sequence"/>
</dbReference>
<evidence type="ECO:0000256" key="6">
    <source>
        <dbReference type="ARBA" id="ARBA00034078"/>
    </source>
</evidence>
<dbReference type="SFLD" id="SFLDS00029">
    <property type="entry name" value="Radical_SAM"/>
    <property type="match status" value="1"/>
</dbReference>
<dbReference type="SMART" id="SM00876">
    <property type="entry name" value="BATS"/>
    <property type="match status" value="1"/>
</dbReference>
<dbReference type="OrthoDB" id="9775764at2"/>
<evidence type="ECO:0000313" key="11">
    <source>
        <dbReference type="Proteomes" id="UP000432715"/>
    </source>
</evidence>
<evidence type="ECO:0000256" key="5">
    <source>
        <dbReference type="ARBA" id="ARBA00023014"/>
    </source>
</evidence>
<keyword evidence="1 7" id="KW-0004">4Fe-4S</keyword>
<dbReference type="AlphaFoldDB" id="A0A6I0FIF9"/>
<evidence type="ECO:0000256" key="3">
    <source>
        <dbReference type="ARBA" id="ARBA00022723"/>
    </source>
</evidence>
<dbReference type="RefSeq" id="WP_151859925.1">
    <property type="nucleotide sequence ID" value="NZ_WBZC01000007.1"/>
</dbReference>
<dbReference type="SFLD" id="SFLDG01082">
    <property type="entry name" value="B12-binding_domain_containing"/>
    <property type="match status" value="1"/>
</dbReference>
<feature type="binding site" evidence="7">
    <location>
        <position position="164"/>
    </location>
    <ligand>
        <name>[4Fe-4S] cluster</name>
        <dbReference type="ChEBI" id="CHEBI:49883"/>
        <note>4Fe-4S-S-AdoMet</note>
    </ligand>
</feature>
<dbReference type="GO" id="GO:0042364">
    <property type="term" value="P:water-soluble vitamin biosynthetic process"/>
    <property type="evidence" value="ECO:0007669"/>
    <property type="project" value="UniProtKB-ARBA"/>
</dbReference>
<dbReference type="EMBL" id="WBZC01000007">
    <property type="protein sequence ID" value="KAB3537863.1"/>
    <property type="molecule type" value="Genomic_DNA"/>
</dbReference>
<feature type="binding site" evidence="8">
    <location>
        <position position="231"/>
    </location>
    <ligand>
        <name>(3R)-3-methyl-D-ornithine</name>
        <dbReference type="ChEBI" id="CHEBI:64642"/>
    </ligand>
</feature>
<dbReference type="InterPro" id="IPR013785">
    <property type="entry name" value="Aldolase_TIM"/>
</dbReference>
<dbReference type="InterPro" id="IPR058240">
    <property type="entry name" value="rSAM_sf"/>
</dbReference>
<dbReference type="GO" id="GO:0046872">
    <property type="term" value="F:metal ion binding"/>
    <property type="evidence" value="ECO:0007669"/>
    <property type="project" value="UniProtKB-KW"/>
</dbReference>
<gene>
    <name evidence="10" type="primary">hydE</name>
    <name evidence="10" type="ORF">F8154_02040</name>
</gene>
<dbReference type="InterPro" id="IPR021778">
    <property type="entry name" value="Se/S_carrier-like"/>
</dbReference>
<dbReference type="InterPro" id="IPR024021">
    <property type="entry name" value="FeFe-hyd_HydE_rSAM"/>
</dbReference>
<evidence type="ECO:0000256" key="7">
    <source>
        <dbReference type="PIRSR" id="PIRSR004762-1"/>
    </source>
</evidence>
<evidence type="ECO:0000256" key="8">
    <source>
        <dbReference type="PIRSR" id="PIRSR004762-2"/>
    </source>
</evidence>
<feature type="binding site" evidence="8">
    <location>
        <position position="256"/>
    </location>
    <ligand>
        <name>S-adenosyl-L-methionine</name>
        <dbReference type="ChEBI" id="CHEBI:59789"/>
    </ligand>
</feature>
<keyword evidence="3" id="KW-0479">Metal-binding</keyword>
<keyword evidence="5 7" id="KW-0411">Iron-sulfur</keyword>
<dbReference type="Gene3D" id="3.20.20.70">
    <property type="entry name" value="Aldolase class I"/>
    <property type="match status" value="1"/>
</dbReference>
<dbReference type="InterPro" id="IPR006638">
    <property type="entry name" value="Elp3/MiaA/NifB-like_rSAM"/>
</dbReference>
<feature type="domain" description="Radical SAM core" evidence="9">
    <location>
        <begin position="143"/>
        <end position="363"/>
    </location>
</feature>
<dbReference type="SFLD" id="SFLDG01280">
    <property type="entry name" value="HydE/PylB-like"/>
    <property type="match status" value="1"/>
</dbReference>
<evidence type="ECO:0000256" key="4">
    <source>
        <dbReference type="ARBA" id="ARBA00023004"/>
    </source>
</evidence>
<dbReference type="SUPFAM" id="SSF102114">
    <property type="entry name" value="Radical SAM enzymes"/>
    <property type="match status" value="1"/>
</dbReference>
<organism evidence="10 11">
    <name type="scientific">Alkaliphilus pronyensis</name>
    <dbReference type="NCBI Taxonomy" id="1482732"/>
    <lineage>
        <taxon>Bacteria</taxon>
        <taxon>Bacillati</taxon>
        <taxon>Bacillota</taxon>
        <taxon>Clostridia</taxon>
        <taxon>Peptostreptococcales</taxon>
        <taxon>Natronincolaceae</taxon>
        <taxon>Alkaliphilus</taxon>
    </lineage>
</organism>
<keyword evidence="2 7" id="KW-0949">S-adenosyl-L-methionine</keyword>
<feature type="binding site" evidence="8">
    <location>
        <position position="275"/>
    </location>
    <ligand>
        <name>S-adenosyl-L-methionine</name>
        <dbReference type="ChEBI" id="CHEBI:59789"/>
    </ligand>
</feature>